<dbReference type="PANTHER" id="PTHR10856">
    <property type="entry name" value="CORONIN"/>
    <property type="match status" value="1"/>
</dbReference>
<dbReference type="Pfam" id="PF08953">
    <property type="entry name" value="DUF1899"/>
    <property type="match status" value="1"/>
</dbReference>
<gene>
    <name evidence="6" type="primary">CORO1B</name>
    <name evidence="6" type="ORF">SPIL2461_LOCUS6447</name>
</gene>
<organism evidence="6 7">
    <name type="scientific">Symbiodinium pilosum</name>
    <name type="common">Dinoflagellate</name>
    <dbReference type="NCBI Taxonomy" id="2952"/>
    <lineage>
        <taxon>Eukaryota</taxon>
        <taxon>Sar</taxon>
        <taxon>Alveolata</taxon>
        <taxon>Dinophyceae</taxon>
        <taxon>Suessiales</taxon>
        <taxon>Symbiodiniaceae</taxon>
        <taxon>Symbiodinium</taxon>
    </lineage>
</organism>
<dbReference type="SUPFAM" id="SSF50978">
    <property type="entry name" value="WD40 repeat-like"/>
    <property type="match status" value="1"/>
</dbReference>
<dbReference type="GO" id="GO:0007015">
    <property type="term" value="P:actin filament organization"/>
    <property type="evidence" value="ECO:0007669"/>
    <property type="project" value="TreeGrafter"/>
</dbReference>
<evidence type="ECO:0000313" key="6">
    <source>
        <dbReference type="EMBL" id="CAE7286932.1"/>
    </source>
</evidence>
<evidence type="ECO:0000259" key="5">
    <source>
        <dbReference type="SMART" id="SM01166"/>
    </source>
</evidence>
<keyword evidence="2 4" id="KW-0677">Repeat</keyword>
<reference evidence="6" key="1">
    <citation type="submission" date="2021-02" db="EMBL/GenBank/DDBJ databases">
        <authorList>
            <person name="Dougan E. K."/>
            <person name="Rhodes N."/>
            <person name="Thang M."/>
            <person name="Chan C."/>
        </authorList>
    </citation>
    <scope>NUCLEOTIDE SEQUENCE</scope>
</reference>
<dbReference type="InterPro" id="IPR019775">
    <property type="entry name" value="WD40_repeat_CS"/>
</dbReference>
<dbReference type="InterPro" id="IPR015048">
    <property type="entry name" value="DUF1899"/>
</dbReference>
<evidence type="ECO:0000256" key="2">
    <source>
        <dbReference type="ARBA" id="ARBA00022737"/>
    </source>
</evidence>
<keyword evidence="7" id="KW-1185">Reference proteome</keyword>
<dbReference type="Gene3D" id="2.130.10.10">
    <property type="entry name" value="YVTN repeat-like/Quinoprotein amine dehydrogenase"/>
    <property type="match status" value="1"/>
</dbReference>
<dbReference type="PANTHER" id="PTHR10856:SF0">
    <property type="entry name" value="CORONIN"/>
    <property type="match status" value="1"/>
</dbReference>
<feature type="domain" description="DUF1899" evidence="5">
    <location>
        <begin position="2"/>
        <end position="64"/>
    </location>
</feature>
<protein>
    <recommendedName>
        <fullName evidence="4">Coronin</fullName>
    </recommendedName>
</protein>
<sequence>MKVVRDSKFRHVFGNATKENFQDLRLSSKPLETTGIRGNAKFICFPWESGGGGTLAVIPSTKFGRLPRDLPLVAGHTGGIMDFEFSPFDDHLLLSASEDLTLKLWQIPSDGLTQHLKDPLLTLEGHGKKVSFSTFNPCASNIVASTAFDLTCKVWNLTEQEASFNIPVPEQVMHIKWNYTGSLLALTCKDKKMHIVDPRQSKTLAHFSFAFFSTGLNVKEWYCIRTRSVGSCLCSGGLVLETRGGVGGGYWAGFFLPRGFFPMVRDS</sequence>
<name>A0A812N016_SYMPI</name>
<dbReference type="SMART" id="SM01166">
    <property type="entry name" value="DUF1899"/>
    <property type="match status" value="1"/>
</dbReference>
<accession>A0A812N016</accession>
<dbReference type="InterPro" id="IPR015943">
    <property type="entry name" value="WD40/YVTN_repeat-like_dom_sf"/>
</dbReference>
<dbReference type="Pfam" id="PF00400">
    <property type="entry name" value="WD40"/>
    <property type="match status" value="2"/>
</dbReference>
<keyword evidence="1 3" id="KW-0853">WD repeat</keyword>
<dbReference type="InterPro" id="IPR036322">
    <property type="entry name" value="WD40_repeat_dom_sf"/>
</dbReference>
<dbReference type="PROSITE" id="PS50294">
    <property type="entry name" value="WD_REPEATS_REGION"/>
    <property type="match status" value="1"/>
</dbReference>
<comment type="caution">
    <text evidence="6">The sequence shown here is derived from an EMBL/GenBank/DDBJ whole genome shotgun (WGS) entry which is preliminary data.</text>
</comment>
<dbReference type="GO" id="GO:0051015">
    <property type="term" value="F:actin filament binding"/>
    <property type="evidence" value="ECO:0007669"/>
    <property type="project" value="TreeGrafter"/>
</dbReference>
<dbReference type="PROSITE" id="PS00678">
    <property type="entry name" value="WD_REPEATS_1"/>
    <property type="match status" value="1"/>
</dbReference>
<dbReference type="InterPro" id="IPR015505">
    <property type="entry name" value="Coronin"/>
</dbReference>
<dbReference type="Proteomes" id="UP000649617">
    <property type="component" value="Unassembled WGS sequence"/>
</dbReference>
<comment type="similarity">
    <text evidence="4">Belongs to the WD repeat coronin family.</text>
</comment>
<evidence type="ECO:0000313" key="7">
    <source>
        <dbReference type="Proteomes" id="UP000649617"/>
    </source>
</evidence>
<feature type="repeat" description="WD" evidence="3">
    <location>
        <begin position="123"/>
        <end position="165"/>
    </location>
</feature>
<proteinExistence type="inferred from homology"/>
<evidence type="ECO:0000256" key="3">
    <source>
        <dbReference type="PROSITE-ProRule" id="PRU00221"/>
    </source>
</evidence>
<dbReference type="OrthoDB" id="1850764at2759"/>
<dbReference type="InterPro" id="IPR001680">
    <property type="entry name" value="WD40_rpt"/>
</dbReference>
<dbReference type="AlphaFoldDB" id="A0A812N016"/>
<feature type="repeat" description="WD" evidence="3">
    <location>
        <begin position="73"/>
        <end position="115"/>
    </location>
</feature>
<dbReference type="EMBL" id="CAJNIZ010009720">
    <property type="protein sequence ID" value="CAE7286932.1"/>
    <property type="molecule type" value="Genomic_DNA"/>
</dbReference>
<evidence type="ECO:0000256" key="4">
    <source>
        <dbReference type="RuleBase" id="RU280818"/>
    </source>
</evidence>
<evidence type="ECO:0000256" key="1">
    <source>
        <dbReference type="ARBA" id="ARBA00022574"/>
    </source>
</evidence>
<dbReference type="SMART" id="SM00320">
    <property type="entry name" value="WD40"/>
    <property type="match status" value="3"/>
</dbReference>
<dbReference type="PROSITE" id="PS50082">
    <property type="entry name" value="WD_REPEATS_2"/>
    <property type="match status" value="2"/>
</dbReference>